<evidence type="ECO:0000259" key="1">
    <source>
        <dbReference type="Pfam" id="PF06904"/>
    </source>
</evidence>
<evidence type="ECO:0000313" key="3">
    <source>
        <dbReference type="Proteomes" id="UP000175669"/>
    </source>
</evidence>
<accession>A0A1E8CG77</accession>
<dbReference type="EMBL" id="MASR01000003">
    <property type="protein sequence ID" value="OFE11207.1"/>
    <property type="molecule type" value="Genomic_DNA"/>
</dbReference>
<dbReference type="AlphaFoldDB" id="A0A1E8CG77"/>
<name>A0A1E8CG77_9GAMM</name>
<reference evidence="3" key="1">
    <citation type="submission" date="2016-07" db="EMBL/GenBank/DDBJ databases">
        <authorList>
            <person name="Florea S."/>
            <person name="Webb J.S."/>
            <person name="Jaromczyk J."/>
            <person name="Schardl C.L."/>
        </authorList>
    </citation>
    <scope>NUCLEOTIDE SEQUENCE [LARGE SCALE GENOMIC DNA]</scope>
    <source>
        <strain evidence="3">KCTC 42131</strain>
    </source>
</reference>
<comment type="caution">
    <text evidence="2">The sequence shown here is derived from an EMBL/GenBank/DDBJ whole genome shotgun (WGS) entry which is preliminary data.</text>
</comment>
<feature type="domain" description="Extensin-like C-terminal" evidence="1">
    <location>
        <begin position="63"/>
        <end position="238"/>
    </location>
</feature>
<gene>
    <name evidence="2" type="ORF">PHACT_15315</name>
</gene>
<sequence length="238" mass="26170">MAVRRLLLTGAVALTLSAAITVLKPWQHLPDHWNPASPLSLTHPMNPVTKWKLARLNDSPQRCLEVLASAPDNFLDYLPLEDYTPVENCPLRNVVRITRTGIEFSSPVTIACPLLVRWSMYEYQALQPLALTHLDSAIDSVAHLGTFACRNVYGRETGRRSEHATASALDVAGFTMENGDDVNVLRDWDSDSAAAKAAFLRASHEAACGYFGATLGPEYNAAHANHFHLDSSRFGLCQ</sequence>
<dbReference type="STRING" id="1524254.PHACT_15315"/>
<dbReference type="InterPro" id="IPR009683">
    <property type="entry name" value="Extensin-like_C"/>
</dbReference>
<protein>
    <recommendedName>
        <fullName evidence="1">Extensin-like C-terminal domain-containing protein</fullName>
    </recommendedName>
</protein>
<proteinExistence type="predicted"/>
<evidence type="ECO:0000313" key="2">
    <source>
        <dbReference type="EMBL" id="OFE11207.1"/>
    </source>
</evidence>
<keyword evidence="3" id="KW-1185">Reference proteome</keyword>
<dbReference type="Proteomes" id="UP000175669">
    <property type="component" value="Unassembled WGS sequence"/>
</dbReference>
<dbReference type="RefSeq" id="WP_070119143.1">
    <property type="nucleotide sequence ID" value="NZ_MASR01000003.1"/>
</dbReference>
<dbReference type="Pfam" id="PF06904">
    <property type="entry name" value="Extensin-like_C"/>
    <property type="match status" value="1"/>
</dbReference>
<dbReference type="OrthoDB" id="9809788at2"/>
<organism evidence="2 3">
    <name type="scientific">Pseudohongiella acticola</name>
    <dbReference type="NCBI Taxonomy" id="1524254"/>
    <lineage>
        <taxon>Bacteria</taxon>
        <taxon>Pseudomonadati</taxon>
        <taxon>Pseudomonadota</taxon>
        <taxon>Gammaproteobacteria</taxon>
        <taxon>Pseudomonadales</taxon>
        <taxon>Pseudohongiellaceae</taxon>
        <taxon>Pseudohongiella</taxon>
    </lineage>
</organism>